<proteinExistence type="predicted"/>
<dbReference type="GeneID" id="76803746"/>
<dbReference type="InParanoid" id="A0C715"/>
<dbReference type="HOGENOM" id="CLU_3208775_0_0_1"/>
<dbReference type="Proteomes" id="UP000000600">
    <property type="component" value="Unassembled WGS sequence"/>
</dbReference>
<name>A0C715_PARTE</name>
<evidence type="ECO:0000313" key="2">
    <source>
        <dbReference type="Proteomes" id="UP000000600"/>
    </source>
</evidence>
<dbReference type="EMBL" id="CT868046">
    <property type="protein sequence ID" value="CAK66582.1"/>
    <property type="molecule type" value="Genomic_DNA"/>
</dbReference>
<organism evidence="1 2">
    <name type="scientific">Paramecium tetraurelia</name>
    <dbReference type="NCBI Taxonomy" id="5888"/>
    <lineage>
        <taxon>Eukaryota</taxon>
        <taxon>Sar</taxon>
        <taxon>Alveolata</taxon>
        <taxon>Ciliophora</taxon>
        <taxon>Intramacronucleata</taxon>
        <taxon>Oligohymenophorea</taxon>
        <taxon>Peniculida</taxon>
        <taxon>Parameciidae</taxon>
        <taxon>Paramecium</taxon>
    </lineage>
</organism>
<gene>
    <name evidence="1" type="ORF">GSPATT00035712001</name>
</gene>
<dbReference type="RefSeq" id="XP_052287132.1">
    <property type="nucleotide sequence ID" value="XM_052431151.1"/>
</dbReference>
<keyword evidence="2" id="KW-1185">Reference proteome</keyword>
<protein>
    <submittedName>
        <fullName evidence="1">Uncharacterized protein</fullName>
    </submittedName>
</protein>
<accession>A0C715</accession>
<reference evidence="1 2" key="1">
    <citation type="journal article" date="2006" name="Nature">
        <title>Global trends of whole-genome duplications revealed by the ciliate Paramecium tetraurelia.</title>
        <authorList>
            <consortium name="Genoscope"/>
            <person name="Aury J.-M."/>
            <person name="Jaillon O."/>
            <person name="Duret L."/>
            <person name="Noel B."/>
            <person name="Jubin C."/>
            <person name="Porcel B.M."/>
            <person name="Segurens B."/>
            <person name="Daubin V."/>
            <person name="Anthouard V."/>
            <person name="Aiach N."/>
            <person name="Arnaiz O."/>
            <person name="Billaut A."/>
            <person name="Beisson J."/>
            <person name="Blanc I."/>
            <person name="Bouhouche K."/>
            <person name="Camara F."/>
            <person name="Duharcourt S."/>
            <person name="Guigo R."/>
            <person name="Gogendeau D."/>
            <person name="Katinka M."/>
            <person name="Keller A.-M."/>
            <person name="Kissmehl R."/>
            <person name="Klotz C."/>
            <person name="Koll F."/>
            <person name="Le Moue A."/>
            <person name="Lepere C."/>
            <person name="Malinsky S."/>
            <person name="Nowacki M."/>
            <person name="Nowak J.K."/>
            <person name="Plattner H."/>
            <person name="Poulain J."/>
            <person name="Ruiz F."/>
            <person name="Serrano V."/>
            <person name="Zagulski M."/>
            <person name="Dessen P."/>
            <person name="Betermier M."/>
            <person name="Weissenbach J."/>
            <person name="Scarpelli C."/>
            <person name="Schachter V."/>
            <person name="Sperling L."/>
            <person name="Meyer E."/>
            <person name="Cohen J."/>
            <person name="Wincker P."/>
        </authorList>
    </citation>
    <scope>NUCLEOTIDE SEQUENCE [LARGE SCALE GENOMIC DNA]</scope>
    <source>
        <strain evidence="1 2">Stock d4-2</strain>
    </source>
</reference>
<dbReference type="AlphaFoldDB" id="A0C715"/>
<sequence>MNVVCVFAIPFFVIQQQQSQIRYRFTLQLNFNQTFINIRNQIQRN</sequence>
<evidence type="ECO:0000313" key="1">
    <source>
        <dbReference type="EMBL" id="CAK66582.1"/>
    </source>
</evidence>